<dbReference type="SMART" id="SM00575">
    <property type="entry name" value="ZnF_PMZ"/>
    <property type="match status" value="1"/>
</dbReference>
<dbReference type="InterPro" id="IPR018289">
    <property type="entry name" value="MULE_transposase_dom"/>
</dbReference>
<sequence length="943" mass="107180">MTEVNLNEIETTEGSLNEVKMGKRGSEGCEDGKKENVDLENNSSDKQVDGNVEVRNESCPRVGMDFKSQEEAYEFYCSYALKTGFRVRKCTTSRSRRRRACEVIGRNYVCSRQGVKDPRTESLDCKKRNRVEYRTGCKAYISLRKRNENMWVVTKFLDEHNHEMESSSKRKKLHSLKKIGDKEKILQNMCLAGVKINPMKNDVAPEAGGSSNVVSIKWDGRNVLTPKRQTELKKEDVEIILSYLEKQQMENPSFLYSIQVDSEGQMTNFFWTDAKSRMDYLYFGDVVCFDSACKTNWSEFPFIPILGINHHCQIALFGSALLYNESEESFQWLIRTWMKAMNGKEPKVVLTDYDSAIGEVVKRVLPSSCHRCCSYEIIHNAKKILADVIDVHEGFVHDFTDCLNNCETMGELESSWGTMLEKYGLGNNKWVMELFKKQGEWSSVYARDIFLPSMFTNQNTESIFIYFGDCLKGDIPLCEFFKQFENSVIDKREKEYLADFESNYTVPALRFSIDIEKDAAKVYTKEIFQKFQDQLFKGISYRHKKVAESGNTSTYSVWKTGLEEKVRSVALDYSSMSAKCSCQLFESAGYLCRHILKIFLVENVHNLLSQYILKRWTKDAKSGSVVDDLGEIVQPNSCEDVTVENVTGRYSNLCQEAINIAAKGSASVEAYKVALQCLHNTVKEIEAALKLSTGSVASNITVGSQNKDNTVHGQLEKSSEDQTSPLVPCSIRHRGRPRVWKQQSDKLPVKKMSTTQKAQNQSQNIVSSQISFAITNEIPHESQQERRKVGKSLHSTVAVENNKFERSILPAGQNRMEDHQPEDLFSHLYLQPSAREFEFRTLSHASPATIGQDTSHLSQSYYMNNVQPFSLICPTQQLHCLSQDSSVVGQTSSMTQHNALASNNSYLKRSQFGQGTAPTFVLRPPQLRGSNSFDLNDPNRDSS</sequence>
<comment type="caution">
    <text evidence="9">The sequence shown here is derived from an EMBL/GenBank/DDBJ whole genome shotgun (WGS) entry which is preliminary data.</text>
</comment>
<keyword evidence="6" id="KW-0539">Nucleus</keyword>
<feature type="region of interest" description="Disordered" evidence="7">
    <location>
        <begin position="917"/>
        <end position="943"/>
    </location>
</feature>
<feature type="compositionally biased region" description="Polar residues" evidence="7">
    <location>
        <begin position="1"/>
        <end position="15"/>
    </location>
</feature>
<evidence type="ECO:0000256" key="2">
    <source>
        <dbReference type="ARBA" id="ARBA00022723"/>
    </source>
</evidence>
<evidence type="ECO:0000256" key="3">
    <source>
        <dbReference type="ARBA" id="ARBA00022771"/>
    </source>
</evidence>
<feature type="compositionally biased region" description="Basic and acidic residues" evidence="7">
    <location>
        <begin position="20"/>
        <end position="37"/>
    </location>
</feature>
<dbReference type="InterPro" id="IPR031052">
    <property type="entry name" value="FHY3/FAR1"/>
</dbReference>
<proteinExistence type="inferred from homology"/>
<dbReference type="AlphaFoldDB" id="A0A7J6VHM5"/>
<dbReference type="GO" id="GO:0005634">
    <property type="term" value="C:nucleus"/>
    <property type="evidence" value="ECO:0007669"/>
    <property type="project" value="UniProtKB-SubCell"/>
</dbReference>
<organism evidence="9 10">
    <name type="scientific">Thalictrum thalictroides</name>
    <name type="common">Rue-anemone</name>
    <name type="synonym">Anemone thalictroides</name>
    <dbReference type="NCBI Taxonomy" id="46969"/>
    <lineage>
        <taxon>Eukaryota</taxon>
        <taxon>Viridiplantae</taxon>
        <taxon>Streptophyta</taxon>
        <taxon>Embryophyta</taxon>
        <taxon>Tracheophyta</taxon>
        <taxon>Spermatophyta</taxon>
        <taxon>Magnoliopsida</taxon>
        <taxon>Ranunculales</taxon>
        <taxon>Ranunculaceae</taxon>
        <taxon>Thalictroideae</taxon>
        <taxon>Thalictrum</taxon>
    </lineage>
</organism>
<comment type="similarity">
    <text evidence="1 6">Belongs to the FHY3/FAR1 family.</text>
</comment>
<protein>
    <recommendedName>
        <fullName evidence="6">Protein FAR1-RELATED SEQUENCE</fullName>
    </recommendedName>
</protein>
<dbReference type="PANTHER" id="PTHR31669:SF179">
    <property type="entry name" value="PROTEIN FAR1-RELATED SEQUENCE 5"/>
    <property type="match status" value="1"/>
</dbReference>
<keyword evidence="3 5" id="KW-0863">Zinc-finger</keyword>
<reference evidence="9 10" key="1">
    <citation type="submission" date="2020-06" db="EMBL/GenBank/DDBJ databases">
        <title>Transcriptomic and genomic resources for Thalictrum thalictroides and T. hernandezii: Facilitating candidate gene discovery in an emerging model plant lineage.</title>
        <authorList>
            <person name="Arias T."/>
            <person name="Riano-Pachon D.M."/>
            <person name="Di Stilio V.S."/>
        </authorList>
    </citation>
    <scope>NUCLEOTIDE SEQUENCE [LARGE SCALE GENOMIC DNA]</scope>
    <source>
        <strain evidence="10">cv. WT478/WT964</strain>
        <tissue evidence="9">Leaves</tissue>
    </source>
</reference>
<gene>
    <name evidence="9" type="ORF">FRX31_026009</name>
</gene>
<evidence type="ECO:0000313" key="10">
    <source>
        <dbReference type="Proteomes" id="UP000554482"/>
    </source>
</evidence>
<dbReference type="GO" id="GO:0008270">
    <property type="term" value="F:zinc ion binding"/>
    <property type="evidence" value="ECO:0007669"/>
    <property type="project" value="UniProtKB-UniRule"/>
</dbReference>
<evidence type="ECO:0000259" key="8">
    <source>
        <dbReference type="PROSITE" id="PS50966"/>
    </source>
</evidence>
<feature type="region of interest" description="Disordered" evidence="7">
    <location>
        <begin position="704"/>
        <end position="726"/>
    </location>
</feature>
<evidence type="ECO:0000256" key="6">
    <source>
        <dbReference type="RuleBase" id="RU367018"/>
    </source>
</evidence>
<dbReference type="EMBL" id="JABWDY010032155">
    <property type="protein sequence ID" value="KAF5184403.1"/>
    <property type="molecule type" value="Genomic_DNA"/>
</dbReference>
<feature type="domain" description="SWIM-type" evidence="8">
    <location>
        <begin position="567"/>
        <end position="603"/>
    </location>
</feature>
<evidence type="ECO:0000256" key="1">
    <source>
        <dbReference type="ARBA" id="ARBA00005889"/>
    </source>
</evidence>
<dbReference type="InterPro" id="IPR006564">
    <property type="entry name" value="Znf_PMZ"/>
</dbReference>
<dbReference type="InterPro" id="IPR007527">
    <property type="entry name" value="Znf_SWIM"/>
</dbReference>
<dbReference type="PROSITE" id="PS50966">
    <property type="entry name" value="ZF_SWIM"/>
    <property type="match status" value="1"/>
</dbReference>
<dbReference type="PANTHER" id="PTHR31669">
    <property type="entry name" value="PROTEIN FAR1-RELATED SEQUENCE 10-RELATED"/>
    <property type="match status" value="1"/>
</dbReference>
<dbReference type="GO" id="GO:0006355">
    <property type="term" value="P:regulation of DNA-templated transcription"/>
    <property type="evidence" value="ECO:0007669"/>
    <property type="project" value="UniProtKB-UniRule"/>
</dbReference>
<dbReference type="InterPro" id="IPR004330">
    <property type="entry name" value="FAR1_DNA_bnd_dom"/>
</dbReference>
<evidence type="ECO:0000256" key="5">
    <source>
        <dbReference type="PROSITE-ProRule" id="PRU00325"/>
    </source>
</evidence>
<evidence type="ECO:0000256" key="7">
    <source>
        <dbReference type="SAM" id="MobiDB-lite"/>
    </source>
</evidence>
<dbReference type="OrthoDB" id="1894539at2759"/>
<dbReference type="Pfam" id="PF03101">
    <property type="entry name" value="FAR1"/>
    <property type="match status" value="1"/>
</dbReference>
<comment type="function">
    <text evidence="6">Putative transcription activator involved in regulating light control of development.</text>
</comment>
<comment type="subcellular location">
    <subcellularLocation>
        <location evidence="6">Nucleus</location>
    </subcellularLocation>
</comment>
<name>A0A7J6VHM5_THATH</name>
<keyword evidence="2 6" id="KW-0479">Metal-binding</keyword>
<keyword evidence="4 6" id="KW-0862">Zinc</keyword>
<feature type="region of interest" description="Disordered" evidence="7">
    <location>
        <begin position="1"/>
        <end position="47"/>
    </location>
</feature>
<dbReference type="Pfam" id="PF04434">
    <property type="entry name" value="SWIM"/>
    <property type="match status" value="1"/>
</dbReference>
<evidence type="ECO:0000256" key="4">
    <source>
        <dbReference type="ARBA" id="ARBA00022833"/>
    </source>
</evidence>
<keyword evidence="10" id="KW-1185">Reference proteome</keyword>
<dbReference type="Pfam" id="PF10551">
    <property type="entry name" value="MULE"/>
    <property type="match status" value="1"/>
</dbReference>
<evidence type="ECO:0000313" key="9">
    <source>
        <dbReference type="EMBL" id="KAF5184403.1"/>
    </source>
</evidence>
<accession>A0A7J6VHM5</accession>
<dbReference type="Proteomes" id="UP000554482">
    <property type="component" value="Unassembled WGS sequence"/>
</dbReference>